<comment type="pathway">
    <text evidence="7">Carotenoid biosynthesis; staphyloxanthin biosynthesis; staphyloxanthin from farnesyl diphosphate: step 4/5.</text>
</comment>
<evidence type="ECO:0000313" key="13">
    <source>
        <dbReference type="Proteomes" id="UP000278886"/>
    </source>
</evidence>
<evidence type="ECO:0000313" key="12">
    <source>
        <dbReference type="EMBL" id="AYF99590.1"/>
    </source>
</evidence>
<evidence type="ECO:0000256" key="7">
    <source>
        <dbReference type="ARBA" id="ARBA00037904"/>
    </source>
</evidence>
<comment type="function">
    <text evidence="6">Catalyzes the glycosylation of 4,4'-diaponeurosporenoate, i.e. the esterification of glucose at the C1'' position with the carboxyl group of 4,4'-diaponeurosporenic acid, to form glycosyl-4,4'-diaponeurosporenoate. This is a step in the biosynthesis of staphyloxanthin, an orange pigment present in most staphylococci strains.</text>
</comment>
<dbReference type="GO" id="GO:0016757">
    <property type="term" value="F:glycosyltransferase activity"/>
    <property type="evidence" value="ECO:0007669"/>
    <property type="project" value="UniProtKB-KW"/>
</dbReference>
<dbReference type="AlphaFoldDB" id="A0A387BM33"/>
<dbReference type="PANTHER" id="PTHR43646">
    <property type="entry name" value="GLYCOSYLTRANSFERASE"/>
    <property type="match status" value="1"/>
</dbReference>
<evidence type="ECO:0000256" key="4">
    <source>
        <dbReference type="ARBA" id="ARBA00022679"/>
    </source>
</evidence>
<dbReference type="SUPFAM" id="SSF53448">
    <property type="entry name" value="Nucleotide-diphospho-sugar transferases"/>
    <property type="match status" value="1"/>
</dbReference>
<evidence type="ECO:0000256" key="2">
    <source>
        <dbReference type="ARBA" id="ARBA00022475"/>
    </source>
</evidence>
<evidence type="ECO:0000256" key="5">
    <source>
        <dbReference type="ARBA" id="ARBA00023136"/>
    </source>
</evidence>
<feature type="region of interest" description="Disordered" evidence="10">
    <location>
        <begin position="1"/>
        <end position="65"/>
    </location>
</feature>
<dbReference type="InterPro" id="IPR001173">
    <property type="entry name" value="Glyco_trans_2-like"/>
</dbReference>
<dbReference type="Pfam" id="PF00535">
    <property type="entry name" value="Glycos_transf_2"/>
    <property type="match status" value="1"/>
</dbReference>
<dbReference type="InterPro" id="IPR029044">
    <property type="entry name" value="Nucleotide-diphossugar_trans"/>
</dbReference>
<evidence type="ECO:0000256" key="10">
    <source>
        <dbReference type="SAM" id="MobiDB-lite"/>
    </source>
</evidence>
<keyword evidence="13" id="KW-1185">Reference proteome</keyword>
<evidence type="ECO:0000256" key="3">
    <source>
        <dbReference type="ARBA" id="ARBA00022676"/>
    </source>
</evidence>
<keyword evidence="3" id="KW-0328">Glycosyltransferase</keyword>
<accession>A0A387BM33</accession>
<dbReference type="Gene3D" id="3.90.550.10">
    <property type="entry name" value="Spore Coat Polysaccharide Biosynthesis Protein SpsA, Chain A"/>
    <property type="match status" value="1"/>
</dbReference>
<dbReference type="KEGG" id="lyd:D7I47_12100"/>
<feature type="compositionally biased region" description="Basic residues" evidence="10">
    <location>
        <begin position="22"/>
        <end position="59"/>
    </location>
</feature>
<gene>
    <name evidence="12" type="ORF">D7I47_12100</name>
</gene>
<comment type="subcellular location">
    <subcellularLocation>
        <location evidence="1">Cell membrane</location>
    </subcellularLocation>
</comment>
<evidence type="ECO:0000256" key="6">
    <source>
        <dbReference type="ARBA" id="ARBA00037281"/>
    </source>
</evidence>
<reference evidence="13" key="1">
    <citation type="submission" date="2018-09" db="EMBL/GenBank/DDBJ databases">
        <title>Genome sequencing of strain 2DFWR-13.</title>
        <authorList>
            <person name="Heo J."/>
            <person name="Kim S.-J."/>
            <person name="Kwon S.-W."/>
        </authorList>
    </citation>
    <scope>NUCLEOTIDE SEQUENCE [LARGE SCALE GENOMIC DNA]</scope>
    <source>
        <strain evidence="13">2DFWR-13</strain>
    </source>
</reference>
<evidence type="ECO:0000259" key="11">
    <source>
        <dbReference type="Pfam" id="PF00535"/>
    </source>
</evidence>
<dbReference type="PANTHER" id="PTHR43646:SF2">
    <property type="entry name" value="GLYCOSYLTRANSFERASE 2-LIKE DOMAIN-CONTAINING PROTEIN"/>
    <property type="match status" value="1"/>
</dbReference>
<keyword evidence="2" id="KW-1003">Cell membrane</keyword>
<sequence length="424" mass="46656">MGWAGASRRPRARVPTRPTASRLRHRLRRPHRGGRGRQRLHPRQSGARHPHGLRRRGGHRSRDLRTRAVRAARAAFPRPARARAVPHARVRDRGLDGGLRGRDVLLRRLRIHADAARAVRAVGGRRVAAHRGAPCGHGARCEGANVSARMSVIVPAHDEAHVLAVNLARMTSGIPRDALQFVVVANGCSDDTAEIARAAGVDVVELATGSKIAALNAGDAAARYAARAYVDADVRVSGETLLALAELLTHSDGPLVASPRFTVDTRFSSLFVRAHYRVWEHTDYRRSGHIGSGVYALSARGRMRFDRFPEVIADDRYVQQLFSPAERALLPGHSFEVPAPRTLRAQIRRATRIQRGNDELAERFPELRSESVVSRAGGLLGRIARRPQLWPAVPVYLVGTVGPRLRAATARGPQAWNRDETSRR</sequence>
<keyword evidence="4 12" id="KW-0808">Transferase</keyword>
<evidence type="ECO:0000256" key="1">
    <source>
        <dbReference type="ARBA" id="ARBA00004236"/>
    </source>
</evidence>
<feature type="domain" description="Glycosyltransferase 2-like" evidence="11">
    <location>
        <begin position="151"/>
        <end position="266"/>
    </location>
</feature>
<organism evidence="12 13">
    <name type="scientific">Protaetiibacter intestinalis</name>
    <dbReference type="NCBI Taxonomy" id="2419774"/>
    <lineage>
        <taxon>Bacteria</taxon>
        <taxon>Bacillati</taxon>
        <taxon>Actinomycetota</taxon>
        <taxon>Actinomycetes</taxon>
        <taxon>Micrococcales</taxon>
        <taxon>Microbacteriaceae</taxon>
        <taxon>Protaetiibacter</taxon>
    </lineage>
</organism>
<evidence type="ECO:0000256" key="8">
    <source>
        <dbReference type="ARBA" id="ARBA00038120"/>
    </source>
</evidence>
<dbReference type="EMBL" id="CP032630">
    <property type="protein sequence ID" value="AYF99590.1"/>
    <property type="molecule type" value="Genomic_DNA"/>
</dbReference>
<name>A0A387BM33_9MICO</name>
<protein>
    <recommendedName>
        <fullName evidence="9">4,4'-diaponeurosporenoate glycosyltransferase</fullName>
    </recommendedName>
</protein>
<keyword evidence="5" id="KW-0472">Membrane</keyword>
<comment type="similarity">
    <text evidence="8">Belongs to the glycosyltransferase 2 family. CrtQ subfamily.</text>
</comment>
<dbReference type="Proteomes" id="UP000278886">
    <property type="component" value="Chromosome"/>
</dbReference>
<evidence type="ECO:0000256" key="9">
    <source>
        <dbReference type="ARBA" id="ARBA00040345"/>
    </source>
</evidence>
<proteinExistence type="inferred from homology"/>
<dbReference type="GO" id="GO:0005886">
    <property type="term" value="C:plasma membrane"/>
    <property type="evidence" value="ECO:0007669"/>
    <property type="project" value="UniProtKB-SubCell"/>
</dbReference>